<protein>
    <recommendedName>
        <fullName evidence="2">F-box domain-containing protein</fullName>
    </recommendedName>
</protein>
<sequence>MHAHLIPFQLKCVMSPEHCVSGMLLALPDDIFSVITNSLSVRDVCSLGLSCRDLHAVVGSDKVWLSQCDKLGLVPCSTLVEWRKGVCSYMALCRFLVNVRPLIGIWVHQNPELGNVLYVMPGFCSLVGCRIIPQEVGPLGLKDGPILWVPVFEIICNYEGTPAYFLHGRERDVDYVCPGLLRSVDRNCNVLLLEVEPRHQRSGGKLAHSKSFAYEVDKEVASRLSRLDSGVSKSQRVAGQKVTGLTFSRLGFGDRRRLLDLVTSQVRQAVPETANLLLFPRSRSNEADLQNDIAVLCERRLLLLQMYKRGGGNHDLGSDSELPLNRTEIGTSEVCKRLNCLSGYHASQAEDVDQAHCPKGKTLSGFLKNGLKQILGKSSSTNGNREGQKKTASSGESKHLQLQEFLRSDHTIGLSLRAASMKLSSYRAWPNMHDSRYALYKLPLRTPKASHEYAGLWGGTFGWPPGIPSEDKPGKALFFILISYEESEGQQLMIATKILEGTSYVLHPNGSAMFIVNTAQPSPDTFPWDTDEDSNHIDVKQSFVGEGIANGYGFRYPGSKPGSLFAIQNGLLVFIWKESRAVLTLQRLNLADLLRKGERVPSLSPISNFAYLTKTYSNVYSGFSNSSYALSSPRYGAYLASIASAFSGLMQILVSYEPDSFGFWGTVVENLSANRQYM</sequence>
<dbReference type="PROSITE" id="PS50181">
    <property type="entry name" value="FBOX"/>
    <property type="match status" value="1"/>
</dbReference>
<dbReference type="Proteomes" id="UP000298416">
    <property type="component" value="Unassembled WGS sequence"/>
</dbReference>
<dbReference type="PANTHER" id="PTHR31370">
    <property type="entry name" value="F-BOX PROTEIN FAMILY-LIKE"/>
    <property type="match status" value="1"/>
</dbReference>
<dbReference type="InterPro" id="IPR036047">
    <property type="entry name" value="F-box-like_dom_sf"/>
</dbReference>
<feature type="domain" description="F-box" evidence="2">
    <location>
        <begin position="21"/>
        <end position="67"/>
    </location>
</feature>
<comment type="caution">
    <text evidence="3">The sequence shown here is derived from an EMBL/GenBank/DDBJ whole genome shotgun (WGS) entry which is preliminary data.</text>
</comment>
<proteinExistence type="predicted"/>
<feature type="region of interest" description="Disordered" evidence="1">
    <location>
        <begin position="376"/>
        <end position="398"/>
    </location>
</feature>
<name>A0A8X8ZEL3_SALSN</name>
<reference evidence="3" key="1">
    <citation type="submission" date="2018-01" db="EMBL/GenBank/DDBJ databases">
        <authorList>
            <person name="Mao J.F."/>
        </authorList>
    </citation>
    <scope>NUCLEOTIDE SEQUENCE</scope>
    <source>
        <strain evidence="3">Huo1</strain>
        <tissue evidence="3">Leaf</tissue>
    </source>
</reference>
<dbReference type="AlphaFoldDB" id="A0A8X8ZEL3"/>
<reference evidence="3" key="2">
    <citation type="submission" date="2020-08" db="EMBL/GenBank/DDBJ databases">
        <title>Plant Genome Project.</title>
        <authorList>
            <person name="Zhang R.-G."/>
        </authorList>
    </citation>
    <scope>NUCLEOTIDE SEQUENCE</scope>
    <source>
        <strain evidence="3">Huo1</strain>
        <tissue evidence="3">Leaf</tissue>
    </source>
</reference>
<dbReference type="InterPro" id="IPR001810">
    <property type="entry name" value="F-box_dom"/>
</dbReference>
<gene>
    <name evidence="3" type="ORF">SASPL_138765</name>
</gene>
<dbReference type="SUPFAM" id="SSF81383">
    <property type="entry name" value="F-box domain"/>
    <property type="match status" value="1"/>
</dbReference>
<accession>A0A8X8ZEL3</accession>
<dbReference type="EMBL" id="PNBA02000014">
    <property type="protein sequence ID" value="KAG6401897.1"/>
    <property type="molecule type" value="Genomic_DNA"/>
</dbReference>
<dbReference type="InterPro" id="IPR040275">
    <property type="entry name" value="At5g39450-like"/>
</dbReference>
<feature type="compositionally biased region" description="Polar residues" evidence="1">
    <location>
        <begin position="376"/>
        <end position="395"/>
    </location>
</feature>
<evidence type="ECO:0000256" key="1">
    <source>
        <dbReference type="SAM" id="MobiDB-lite"/>
    </source>
</evidence>
<dbReference type="PANTHER" id="PTHR31370:SF2">
    <property type="entry name" value="OS08G0105100 PROTEIN"/>
    <property type="match status" value="1"/>
</dbReference>
<evidence type="ECO:0000259" key="2">
    <source>
        <dbReference type="PROSITE" id="PS50181"/>
    </source>
</evidence>
<organism evidence="3">
    <name type="scientific">Salvia splendens</name>
    <name type="common">Scarlet sage</name>
    <dbReference type="NCBI Taxonomy" id="180675"/>
    <lineage>
        <taxon>Eukaryota</taxon>
        <taxon>Viridiplantae</taxon>
        <taxon>Streptophyta</taxon>
        <taxon>Embryophyta</taxon>
        <taxon>Tracheophyta</taxon>
        <taxon>Spermatophyta</taxon>
        <taxon>Magnoliopsida</taxon>
        <taxon>eudicotyledons</taxon>
        <taxon>Gunneridae</taxon>
        <taxon>Pentapetalae</taxon>
        <taxon>asterids</taxon>
        <taxon>lamiids</taxon>
        <taxon>Lamiales</taxon>
        <taxon>Lamiaceae</taxon>
        <taxon>Nepetoideae</taxon>
        <taxon>Mentheae</taxon>
        <taxon>Salviinae</taxon>
        <taxon>Salvia</taxon>
        <taxon>Salvia subgen. Calosphace</taxon>
        <taxon>core Calosphace</taxon>
    </lineage>
</organism>
<keyword evidence="4" id="KW-1185">Reference proteome</keyword>
<evidence type="ECO:0000313" key="3">
    <source>
        <dbReference type="EMBL" id="KAG6401897.1"/>
    </source>
</evidence>
<evidence type="ECO:0000313" key="4">
    <source>
        <dbReference type="Proteomes" id="UP000298416"/>
    </source>
</evidence>